<reference evidence="3 4" key="3">
    <citation type="journal article" date="2015" name="Genome Announc.">
        <title>Draft Genome Sequence of the Archiascomycetous Yeast Saitoella complicata.</title>
        <authorList>
            <person name="Yamauchi K."/>
            <person name="Kondo S."/>
            <person name="Hamamoto M."/>
            <person name="Takahashi Y."/>
            <person name="Ogura Y."/>
            <person name="Hayashi T."/>
            <person name="Nishida H."/>
        </authorList>
    </citation>
    <scope>NUCLEOTIDE SEQUENCE [LARGE SCALE GENOMIC DNA]</scope>
    <source>
        <strain evidence="3 4">NRRL Y-17804</strain>
    </source>
</reference>
<name>A0A0E9NRR5_SAICN</name>
<reference evidence="3 4" key="2">
    <citation type="journal article" date="2014" name="J. Gen. Appl. Microbiol.">
        <title>The early diverging ascomycetous budding yeast Saitoella complicata has three histone deacetylases belonging to the Clr6, Hos2, and Rpd3 lineages.</title>
        <authorList>
            <person name="Nishida H."/>
            <person name="Matsumoto T."/>
            <person name="Kondo S."/>
            <person name="Hamamoto M."/>
            <person name="Yoshikawa H."/>
        </authorList>
    </citation>
    <scope>NUCLEOTIDE SEQUENCE [LARGE SCALE GENOMIC DNA]</scope>
    <source>
        <strain evidence="3 4">NRRL Y-17804</strain>
    </source>
</reference>
<feature type="transmembrane region" description="Helical" evidence="2">
    <location>
        <begin position="12"/>
        <end position="30"/>
    </location>
</feature>
<keyword evidence="4" id="KW-1185">Reference proteome</keyword>
<gene>
    <name evidence="3" type="ORF">G7K_6206-t1</name>
</gene>
<keyword evidence="2" id="KW-0472">Membrane</keyword>
<evidence type="ECO:0000256" key="1">
    <source>
        <dbReference type="SAM" id="Coils"/>
    </source>
</evidence>
<accession>A0A0E9NRR5</accession>
<dbReference type="AlphaFoldDB" id="A0A0E9NRR5"/>
<dbReference type="SUPFAM" id="SSF47162">
    <property type="entry name" value="Apolipoprotein"/>
    <property type="match status" value="1"/>
</dbReference>
<evidence type="ECO:0000313" key="4">
    <source>
        <dbReference type="Proteomes" id="UP000033140"/>
    </source>
</evidence>
<keyword evidence="2" id="KW-1133">Transmembrane helix</keyword>
<reference evidence="3 4" key="1">
    <citation type="journal article" date="2011" name="J. Gen. Appl. Microbiol.">
        <title>Draft genome sequencing of the enigmatic yeast Saitoella complicata.</title>
        <authorList>
            <person name="Nishida H."/>
            <person name="Hamamoto M."/>
            <person name="Sugiyama J."/>
        </authorList>
    </citation>
    <scope>NUCLEOTIDE SEQUENCE [LARGE SCALE GENOMIC DNA]</scope>
    <source>
        <strain evidence="3 4">NRRL Y-17804</strain>
    </source>
</reference>
<comment type="caution">
    <text evidence="3">The sequence shown here is derived from an EMBL/GenBank/DDBJ whole genome shotgun (WGS) entry which is preliminary data.</text>
</comment>
<keyword evidence="2" id="KW-0812">Transmembrane</keyword>
<keyword evidence="1" id="KW-0175">Coiled coil</keyword>
<dbReference type="Proteomes" id="UP000033140">
    <property type="component" value="Unassembled WGS sequence"/>
</dbReference>
<evidence type="ECO:0000313" key="3">
    <source>
        <dbReference type="EMBL" id="GAO52120.1"/>
    </source>
</evidence>
<proteinExistence type="predicted"/>
<dbReference type="EMBL" id="BACD03000060">
    <property type="protein sequence ID" value="GAO52120.1"/>
    <property type="molecule type" value="Genomic_DNA"/>
</dbReference>
<evidence type="ECO:0000256" key="2">
    <source>
        <dbReference type="SAM" id="Phobius"/>
    </source>
</evidence>
<feature type="coiled-coil region" evidence="1">
    <location>
        <begin position="106"/>
        <end position="144"/>
    </location>
</feature>
<protein>
    <submittedName>
        <fullName evidence="3">Uncharacterized protein</fullName>
    </submittedName>
</protein>
<organism evidence="3 4">
    <name type="scientific">Saitoella complicata (strain BCRC 22490 / CBS 7301 / JCM 7358 / NBRC 10748 / NRRL Y-17804)</name>
    <dbReference type="NCBI Taxonomy" id="698492"/>
    <lineage>
        <taxon>Eukaryota</taxon>
        <taxon>Fungi</taxon>
        <taxon>Dikarya</taxon>
        <taxon>Ascomycota</taxon>
        <taxon>Taphrinomycotina</taxon>
        <taxon>Taphrinomycotina incertae sedis</taxon>
        <taxon>Saitoella</taxon>
    </lineage>
</organism>
<sequence>MAQTQAAKSRSRLGLYLGLAVPAAIGYYLYQNNGDAKAAALSARADARNAREGTLDGTAYVGAKVDDAYDRTVAEARSKAAELQKGLQPKLGEVEGKVNGWLDRVDHKVEEEVERAKREAAKLLGQAEVEAKEAEAKLKGEAAKAKSSGWFGGWFGGAGGAAKN</sequence>